<dbReference type="InterPro" id="IPR014716">
    <property type="entry name" value="Fibrinogen_a/b/g_C_1"/>
</dbReference>
<dbReference type="GO" id="GO:0051999">
    <property type="term" value="P:mannosyl-inositol phosphorylceramide biosynthetic process"/>
    <property type="evidence" value="ECO:0007669"/>
    <property type="project" value="TreeGrafter"/>
</dbReference>
<feature type="compositionally biased region" description="Low complexity" evidence="2">
    <location>
        <begin position="642"/>
        <end position="652"/>
    </location>
</feature>
<dbReference type="SMART" id="SM00186">
    <property type="entry name" value="FBG"/>
    <property type="match status" value="1"/>
</dbReference>
<evidence type="ECO:0000259" key="3">
    <source>
        <dbReference type="PROSITE" id="PS51406"/>
    </source>
</evidence>
<evidence type="ECO:0000313" key="5">
    <source>
        <dbReference type="WBParaSite" id="maker-uti_cns_0017987-snap-gene-0.1-mRNA-1"/>
    </source>
</evidence>
<dbReference type="WBParaSite" id="maker-uti_cns_0017987-snap-gene-0.1-mRNA-1">
    <property type="protein sequence ID" value="maker-uti_cns_0017987-snap-gene-0.1-mRNA-1"/>
    <property type="gene ID" value="maker-uti_cns_0017987-snap-gene-0.1"/>
</dbReference>
<reference evidence="5" key="1">
    <citation type="submission" date="2016-11" db="UniProtKB">
        <authorList>
            <consortium name="WormBaseParasite"/>
        </authorList>
    </citation>
    <scope>IDENTIFICATION</scope>
</reference>
<dbReference type="PANTHER" id="PTHR32385">
    <property type="entry name" value="MANNOSYL PHOSPHORYLINOSITOL CERAMIDE SYNTHASE"/>
    <property type="match status" value="1"/>
</dbReference>
<dbReference type="Pfam" id="PF00147">
    <property type="entry name" value="Fibrinogen_C"/>
    <property type="match status" value="1"/>
</dbReference>
<dbReference type="Gene3D" id="3.90.215.10">
    <property type="entry name" value="Gamma Fibrinogen, chain A, domain 1"/>
    <property type="match status" value="1"/>
</dbReference>
<dbReference type="GO" id="GO:0016020">
    <property type="term" value="C:membrane"/>
    <property type="evidence" value="ECO:0007669"/>
    <property type="project" value="GOC"/>
</dbReference>
<keyword evidence="1" id="KW-0808">Transferase</keyword>
<feature type="domain" description="Fibrinogen C-terminal" evidence="3">
    <location>
        <begin position="346"/>
        <end position="531"/>
    </location>
</feature>
<proteinExistence type="predicted"/>
<protein>
    <submittedName>
        <fullName evidence="5">Fibrinogen C-terminal domain-containing protein</fullName>
    </submittedName>
</protein>
<evidence type="ECO:0000256" key="1">
    <source>
        <dbReference type="ARBA" id="ARBA00022679"/>
    </source>
</evidence>
<dbReference type="InterPro" id="IPR036056">
    <property type="entry name" value="Fibrinogen-like_C"/>
</dbReference>
<dbReference type="InterPro" id="IPR002181">
    <property type="entry name" value="Fibrinogen_a/b/g_C_dom"/>
</dbReference>
<keyword evidence="4" id="KW-1185">Reference proteome</keyword>
<sequence length="668" mass="76535">MIFFVKVQKFRCDKWRKILFAVFVILLVYAAITQIATLSTKTSRHPVFLATLFNAFNRNGGNATLIQSDLTSKLPNRKVQLKPKTWLPAVCANESCRLDYETSLHKRGIFPIPKIRHILWRNEFVSKYFVEHIKTWQKLHPDWIHVLWRDKDMDPFVAENFPKLLKQFKSQKMHIMKVDMFRYMLMYKLGGTYADLDYSLTRNLDEFRRFYAVVTREPETHSLQLFGPHWPIRPVASPAFLMSAPGHKFYRFVLDQLSLIRPNWDILGFAGPVGLTRILERYNAKHPLTNDSMEAVYVPPSFSFYPYENNSLSGVSTNFRNYRLSKMSISCRKLNDTKDSSMKLLRKVKNLTQLCSNITNYNPVTDSSPTVYAVHDMRKSETSWGGTAMKTHRAQPSGQFNYWKTFQHRVSSNLSFDKNWTDYSTGFGLEEADNFWLGLEQIHQLTKHGGRRNLNFTVSGPKDKYRAVIGEFDSAASSIGQAMTTSDIGIQGNQFSTPDSDNDLSPDNCALERHGGWWFGYCTFFNPNGIYFDHPTALSVHYAQMPMMYHCVGCPSSLGQSYSLRTGIEHRTSVEFGSASGSSDEETWCRRRADPQQRTSWCSGSCCSRGCRQAQSRDRPAWRRGLQLARLRLGEDQRQVDAADVGDPADGGTQLASPAVQEEARLVQ</sequence>
<accession>A0A1I8IXI4</accession>
<name>A0A1I8IXI4_9PLAT</name>
<feature type="region of interest" description="Disordered" evidence="2">
    <location>
        <begin position="637"/>
        <end position="668"/>
    </location>
</feature>
<evidence type="ECO:0000313" key="4">
    <source>
        <dbReference type="Proteomes" id="UP000095280"/>
    </source>
</evidence>
<dbReference type="GO" id="GO:0000030">
    <property type="term" value="F:mannosyltransferase activity"/>
    <property type="evidence" value="ECO:0007669"/>
    <property type="project" value="TreeGrafter"/>
</dbReference>
<dbReference type="SUPFAM" id="SSF53448">
    <property type="entry name" value="Nucleotide-diphospho-sugar transferases"/>
    <property type="match status" value="1"/>
</dbReference>
<dbReference type="Pfam" id="PF04488">
    <property type="entry name" value="Gly_transf_sug"/>
    <property type="match status" value="1"/>
</dbReference>
<evidence type="ECO:0000256" key="2">
    <source>
        <dbReference type="SAM" id="MobiDB-lite"/>
    </source>
</evidence>
<organism evidence="4 5">
    <name type="scientific">Macrostomum lignano</name>
    <dbReference type="NCBI Taxonomy" id="282301"/>
    <lineage>
        <taxon>Eukaryota</taxon>
        <taxon>Metazoa</taxon>
        <taxon>Spiralia</taxon>
        <taxon>Lophotrochozoa</taxon>
        <taxon>Platyhelminthes</taxon>
        <taxon>Rhabditophora</taxon>
        <taxon>Macrostomorpha</taxon>
        <taxon>Macrostomida</taxon>
        <taxon>Macrostomidae</taxon>
        <taxon>Macrostomum</taxon>
    </lineage>
</organism>
<dbReference type="SUPFAM" id="SSF56496">
    <property type="entry name" value="Fibrinogen C-terminal domain-like"/>
    <property type="match status" value="1"/>
</dbReference>
<dbReference type="AlphaFoldDB" id="A0A1I8IXI4"/>
<dbReference type="Proteomes" id="UP000095280">
    <property type="component" value="Unplaced"/>
</dbReference>
<dbReference type="PROSITE" id="PS51406">
    <property type="entry name" value="FIBRINOGEN_C_2"/>
    <property type="match status" value="1"/>
</dbReference>
<dbReference type="InterPro" id="IPR007577">
    <property type="entry name" value="GlycoTrfase_DXD_sugar-bd_CS"/>
</dbReference>
<dbReference type="Gene3D" id="3.90.550.20">
    <property type="match status" value="1"/>
</dbReference>
<dbReference type="InterPro" id="IPR051706">
    <property type="entry name" value="Glycosyltransferase_domain"/>
</dbReference>
<dbReference type="PANTHER" id="PTHR32385:SF15">
    <property type="entry name" value="INOSITOL PHOSPHOCERAMIDE MANNOSYLTRANSFERASE 1"/>
    <property type="match status" value="1"/>
</dbReference>
<dbReference type="InterPro" id="IPR029044">
    <property type="entry name" value="Nucleotide-diphossugar_trans"/>
</dbReference>
<dbReference type="Gene3D" id="4.10.530.10">
    <property type="entry name" value="Gamma-fibrinogen Carboxyl Terminal Fragment, domain 2"/>
    <property type="match status" value="1"/>
</dbReference>